<comment type="caution">
    <text evidence="1">The sequence shown here is derived from an EMBL/GenBank/DDBJ whole genome shotgun (WGS) entry which is preliminary data.</text>
</comment>
<proteinExistence type="predicted"/>
<keyword evidence="2" id="KW-1185">Reference proteome</keyword>
<dbReference type="EMBL" id="JBHUHO010000013">
    <property type="protein sequence ID" value="MFD2115183.1"/>
    <property type="molecule type" value="Genomic_DNA"/>
</dbReference>
<name>A0ABW4YI66_9BACL</name>
<protein>
    <submittedName>
        <fullName evidence="1">Uncharacterized protein</fullName>
    </submittedName>
</protein>
<accession>A0ABW4YI66</accession>
<evidence type="ECO:0000313" key="2">
    <source>
        <dbReference type="Proteomes" id="UP001597362"/>
    </source>
</evidence>
<dbReference type="RefSeq" id="WP_377770207.1">
    <property type="nucleotide sequence ID" value="NZ_JBHUHO010000013.1"/>
</dbReference>
<reference evidence="2" key="1">
    <citation type="journal article" date="2019" name="Int. J. Syst. Evol. Microbiol.">
        <title>The Global Catalogue of Microorganisms (GCM) 10K type strain sequencing project: providing services to taxonomists for standard genome sequencing and annotation.</title>
        <authorList>
            <consortium name="The Broad Institute Genomics Platform"/>
            <consortium name="The Broad Institute Genome Sequencing Center for Infectious Disease"/>
            <person name="Wu L."/>
            <person name="Ma J."/>
        </authorList>
    </citation>
    <scope>NUCLEOTIDE SEQUENCE [LARGE SCALE GENOMIC DNA]</scope>
    <source>
        <strain evidence="2">GH52</strain>
    </source>
</reference>
<evidence type="ECO:0000313" key="1">
    <source>
        <dbReference type="EMBL" id="MFD2115183.1"/>
    </source>
</evidence>
<sequence length="110" mass="13079">MEFSLVCNDQEYSNISVAAVLEQFRRLEYEDFIVLVPNEPVANSVFLQIMFEAENQYIVEIRFEYGSVKKFKQYAIGSHEVEECERWLIDYYSGKLPDVTDWEDITKFLQ</sequence>
<gene>
    <name evidence="1" type="ORF">ACFSJH_05465</name>
</gene>
<dbReference type="Proteomes" id="UP001597362">
    <property type="component" value="Unassembled WGS sequence"/>
</dbReference>
<organism evidence="1 2">
    <name type="scientific">Paenibacillus yanchengensis</name>
    <dbReference type="NCBI Taxonomy" id="2035833"/>
    <lineage>
        <taxon>Bacteria</taxon>
        <taxon>Bacillati</taxon>
        <taxon>Bacillota</taxon>
        <taxon>Bacilli</taxon>
        <taxon>Bacillales</taxon>
        <taxon>Paenibacillaceae</taxon>
        <taxon>Paenibacillus</taxon>
    </lineage>
</organism>